<dbReference type="Proteomes" id="UP000265520">
    <property type="component" value="Unassembled WGS sequence"/>
</dbReference>
<feature type="non-terminal residue" evidence="2">
    <location>
        <position position="113"/>
    </location>
</feature>
<keyword evidence="3" id="KW-1185">Reference proteome</keyword>
<feature type="domain" description="Retrotransposon gag" evidence="1">
    <location>
        <begin position="18"/>
        <end position="111"/>
    </location>
</feature>
<dbReference type="AlphaFoldDB" id="A0A392RKG6"/>
<dbReference type="Pfam" id="PF03732">
    <property type="entry name" value="Retrotrans_gag"/>
    <property type="match status" value="1"/>
</dbReference>
<accession>A0A392RKG6</accession>
<proteinExistence type="predicted"/>
<reference evidence="2 3" key="1">
    <citation type="journal article" date="2018" name="Front. Plant Sci.">
        <title>Red Clover (Trifolium pratense) and Zigzag Clover (T. medium) - A Picture of Genomic Similarities and Differences.</title>
        <authorList>
            <person name="Dluhosova J."/>
            <person name="Istvanek J."/>
            <person name="Nedelnik J."/>
            <person name="Repkova J."/>
        </authorList>
    </citation>
    <scope>NUCLEOTIDE SEQUENCE [LARGE SCALE GENOMIC DNA]</scope>
    <source>
        <strain evidence="3">cv. 10/8</strain>
        <tissue evidence="2">Leaf</tissue>
    </source>
</reference>
<dbReference type="InterPro" id="IPR005162">
    <property type="entry name" value="Retrotrans_gag_dom"/>
</dbReference>
<dbReference type="EMBL" id="LXQA010232327">
    <property type="protein sequence ID" value="MCI36280.1"/>
    <property type="molecule type" value="Genomic_DNA"/>
</dbReference>
<sequence length="113" mass="13234">MADMLEDLGCTPNEKVTFATRLFRGPACNWWHGAKEYMMTNVVDMNWENFSRMFRGQYVPDSFAFQMGRELGELKQGKSTVAEYTQRFNELVRYSSDANGVLSDRAKMNKYRY</sequence>
<protein>
    <recommendedName>
        <fullName evidence="1">Retrotransposon gag domain-containing protein</fullName>
    </recommendedName>
</protein>
<evidence type="ECO:0000259" key="1">
    <source>
        <dbReference type="Pfam" id="PF03732"/>
    </source>
</evidence>
<name>A0A392RKG6_9FABA</name>
<evidence type="ECO:0000313" key="2">
    <source>
        <dbReference type="EMBL" id="MCI36280.1"/>
    </source>
</evidence>
<evidence type="ECO:0000313" key="3">
    <source>
        <dbReference type="Proteomes" id="UP000265520"/>
    </source>
</evidence>
<comment type="caution">
    <text evidence="2">The sequence shown here is derived from an EMBL/GenBank/DDBJ whole genome shotgun (WGS) entry which is preliminary data.</text>
</comment>
<organism evidence="2 3">
    <name type="scientific">Trifolium medium</name>
    <dbReference type="NCBI Taxonomy" id="97028"/>
    <lineage>
        <taxon>Eukaryota</taxon>
        <taxon>Viridiplantae</taxon>
        <taxon>Streptophyta</taxon>
        <taxon>Embryophyta</taxon>
        <taxon>Tracheophyta</taxon>
        <taxon>Spermatophyta</taxon>
        <taxon>Magnoliopsida</taxon>
        <taxon>eudicotyledons</taxon>
        <taxon>Gunneridae</taxon>
        <taxon>Pentapetalae</taxon>
        <taxon>rosids</taxon>
        <taxon>fabids</taxon>
        <taxon>Fabales</taxon>
        <taxon>Fabaceae</taxon>
        <taxon>Papilionoideae</taxon>
        <taxon>50 kb inversion clade</taxon>
        <taxon>NPAAA clade</taxon>
        <taxon>Hologalegina</taxon>
        <taxon>IRL clade</taxon>
        <taxon>Trifolieae</taxon>
        <taxon>Trifolium</taxon>
    </lineage>
</organism>